<evidence type="ECO:0000313" key="1">
    <source>
        <dbReference type="EMBL" id="GBO30680.1"/>
    </source>
</evidence>
<reference evidence="1 2" key="1">
    <citation type="journal article" date="2019" name="Sci. Rep.">
        <title>Orb-weaving spider Araneus ventricosus genome elucidates the spidroin gene catalogue.</title>
        <authorList>
            <person name="Kono N."/>
            <person name="Nakamura H."/>
            <person name="Ohtoshi R."/>
            <person name="Moran D.A.P."/>
            <person name="Shinohara A."/>
            <person name="Yoshida Y."/>
            <person name="Fujiwara M."/>
            <person name="Mori M."/>
            <person name="Tomita M."/>
            <person name="Arakawa K."/>
        </authorList>
    </citation>
    <scope>NUCLEOTIDE SEQUENCE [LARGE SCALE GENOMIC DNA]</scope>
</reference>
<organism evidence="1 2">
    <name type="scientific">Araneus ventricosus</name>
    <name type="common">Orbweaver spider</name>
    <name type="synonym">Epeira ventricosa</name>
    <dbReference type="NCBI Taxonomy" id="182803"/>
    <lineage>
        <taxon>Eukaryota</taxon>
        <taxon>Metazoa</taxon>
        <taxon>Ecdysozoa</taxon>
        <taxon>Arthropoda</taxon>
        <taxon>Chelicerata</taxon>
        <taxon>Arachnida</taxon>
        <taxon>Araneae</taxon>
        <taxon>Araneomorphae</taxon>
        <taxon>Entelegynae</taxon>
        <taxon>Araneoidea</taxon>
        <taxon>Araneidae</taxon>
        <taxon>Araneus</taxon>
    </lineage>
</organism>
<dbReference type="AlphaFoldDB" id="A0A4Y2W3G4"/>
<sequence>MASGTGTWGSVLSVTCEEKASCFKFSPGGKSCSYTPASEGRTFTESSKTRLRGENPLRMSVFESLDFHLARYPCWVTKLKCDREEEERAPQTVDLWGIESEAL</sequence>
<proteinExistence type="predicted"/>
<protein>
    <submittedName>
        <fullName evidence="1">Uncharacterized protein</fullName>
    </submittedName>
</protein>
<keyword evidence="2" id="KW-1185">Reference proteome</keyword>
<accession>A0A4Y2W3G4</accession>
<dbReference type="EMBL" id="BGPR01053875">
    <property type="protein sequence ID" value="GBO30680.1"/>
    <property type="molecule type" value="Genomic_DNA"/>
</dbReference>
<dbReference type="Proteomes" id="UP000499080">
    <property type="component" value="Unassembled WGS sequence"/>
</dbReference>
<gene>
    <name evidence="1" type="ORF">AVEN_161093_1</name>
</gene>
<evidence type="ECO:0000313" key="2">
    <source>
        <dbReference type="Proteomes" id="UP000499080"/>
    </source>
</evidence>
<name>A0A4Y2W3G4_ARAVE</name>
<comment type="caution">
    <text evidence="1">The sequence shown here is derived from an EMBL/GenBank/DDBJ whole genome shotgun (WGS) entry which is preliminary data.</text>
</comment>